<dbReference type="FunFam" id="3.30.70.360:FF:000004">
    <property type="entry name" value="Peptidase M20 domain-containing protein 2"/>
    <property type="match status" value="1"/>
</dbReference>
<feature type="domain" description="Peptidase M20 dimerisation" evidence="3">
    <location>
        <begin position="183"/>
        <end position="278"/>
    </location>
</feature>
<comment type="caution">
    <text evidence="4">The sequence shown here is derived from an EMBL/GenBank/DDBJ whole genome shotgun (WGS) entry which is preliminary data.</text>
</comment>
<dbReference type="InterPro" id="IPR036264">
    <property type="entry name" value="Bact_exopeptidase_dim_dom"/>
</dbReference>
<sequence>MTETLMTTTDAEVSKVMQLAIDEARTALHDLSKDIHSHPELLFHEFHAHDAVVKLLQDLGFSVTPHAYGIRTSFEAEYGSGGRVIVFNAEYDALPDIGHACGHNLIATASFAGFIATVAALKHSGIKGRVRLLGTPAEEGGNGKGMLIERGAYNGVDGCVMAHPTNMNDDYGEEVGGIAYRPHVGITSFTITVKGKAAHAAASPWNGVNALDAVVLGYNAVSMMRQMILPHERLHGYIVEGGRKNNIIPDHCRVNYGVRSSSLERIAMLRTKVIDCFKAGVIATGCEMEVKDHTSYCPLLPNKGMTKIFSDAMAGLDVPMICDFKTRELTSGATDQGNVALVVPAIHPSYDIRAGPGNGNHTAGFTHAANTDFAFDRTLQVGMGMAQTAWAVLSDDAVAAAVKAEFDGDKERRRVTVKAEEELALVTRWDKEAYENGTPSRQPTKCSCRDE</sequence>
<evidence type="ECO:0000256" key="2">
    <source>
        <dbReference type="PIRNR" id="PIRNR037226"/>
    </source>
</evidence>
<dbReference type="Pfam" id="PF07687">
    <property type="entry name" value="M20_dimer"/>
    <property type="match status" value="1"/>
</dbReference>
<evidence type="ECO:0000313" key="4">
    <source>
        <dbReference type="EMBL" id="KAJ9157334.1"/>
    </source>
</evidence>
<dbReference type="InterPro" id="IPR002933">
    <property type="entry name" value="Peptidase_M20"/>
</dbReference>
<evidence type="ECO:0000259" key="3">
    <source>
        <dbReference type="Pfam" id="PF07687"/>
    </source>
</evidence>
<dbReference type="SUPFAM" id="SSF55031">
    <property type="entry name" value="Bacterial exopeptidase dimerisation domain"/>
    <property type="match status" value="1"/>
</dbReference>
<dbReference type="InterPro" id="IPR017144">
    <property type="entry name" value="Xaa-Arg_dipeptidase"/>
</dbReference>
<dbReference type="Pfam" id="PF01546">
    <property type="entry name" value="Peptidase_M20"/>
    <property type="match status" value="1"/>
</dbReference>
<dbReference type="PANTHER" id="PTHR30575:SF0">
    <property type="entry name" value="XAA-ARG DIPEPTIDASE"/>
    <property type="match status" value="1"/>
</dbReference>
<dbReference type="Proteomes" id="UP001174694">
    <property type="component" value="Unassembled WGS sequence"/>
</dbReference>
<dbReference type="AlphaFoldDB" id="A0AA38S6Y0"/>
<gene>
    <name evidence="4" type="ORF">NKR23_g676</name>
</gene>
<dbReference type="SUPFAM" id="SSF53187">
    <property type="entry name" value="Zn-dependent exopeptidases"/>
    <property type="match status" value="1"/>
</dbReference>
<dbReference type="GO" id="GO:0016805">
    <property type="term" value="F:dipeptidase activity"/>
    <property type="evidence" value="ECO:0007669"/>
    <property type="project" value="InterPro"/>
</dbReference>
<name>A0AA38S6Y0_9PEZI</name>
<proteinExistence type="inferred from homology"/>
<accession>A0AA38S6Y0</accession>
<dbReference type="Gene3D" id="3.40.630.10">
    <property type="entry name" value="Zn peptidases"/>
    <property type="match status" value="1"/>
</dbReference>
<dbReference type="PANTHER" id="PTHR30575">
    <property type="entry name" value="PEPTIDASE M20"/>
    <property type="match status" value="1"/>
</dbReference>
<dbReference type="InterPro" id="IPR017439">
    <property type="entry name" value="Amidohydrolase"/>
</dbReference>
<evidence type="ECO:0000313" key="5">
    <source>
        <dbReference type="Proteomes" id="UP001174694"/>
    </source>
</evidence>
<dbReference type="PIRSF" id="PIRSF037226">
    <property type="entry name" value="Amidohydrolase_ACY1L2_prd"/>
    <property type="match status" value="1"/>
</dbReference>
<dbReference type="InterPro" id="IPR052030">
    <property type="entry name" value="Peptidase_M20/M20A_hydrolases"/>
</dbReference>
<dbReference type="CDD" id="cd05672">
    <property type="entry name" value="M20_ACY1L2-like"/>
    <property type="match status" value="1"/>
</dbReference>
<organism evidence="4 5">
    <name type="scientific">Pleurostoma richardsiae</name>
    <dbReference type="NCBI Taxonomy" id="41990"/>
    <lineage>
        <taxon>Eukaryota</taxon>
        <taxon>Fungi</taxon>
        <taxon>Dikarya</taxon>
        <taxon>Ascomycota</taxon>
        <taxon>Pezizomycotina</taxon>
        <taxon>Sordariomycetes</taxon>
        <taxon>Sordariomycetidae</taxon>
        <taxon>Calosphaeriales</taxon>
        <taxon>Pleurostomataceae</taxon>
        <taxon>Pleurostoma</taxon>
    </lineage>
</organism>
<dbReference type="NCBIfam" id="TIGR01891">
    <property type="entry name" value="amidohydrolases"/>
    <property type="match status" value="1"/>
</dbReference>
<evidence type="ECO:0000256" key="1">
    <source>
        <dbReference type="ARBA" id="ARBA00006247"/>
    </source>
</evidence>
<keyword evidence="5" id="KW-1185">Reference proteome</keyword>
<reference evidence="4" key="1">
    <citation type="submission" date="2022-07" db="EMBL/GenBank/DDBJ databases">
        <title>Fungi with potential for degradation of polypropylene.</title>
        <authorList>
            <person name="Gostincar C."/>
        </authorList>
    </citation>
    <scope>NUCLEOTIDE SEQUENCE</scope>
    <source>
        <strain evidence="4">EXF-13308</strain>
    </source>
</reference>
<comment type="similarity">
    <text evidence="1 2">Belongs to the peptidase M20A family.</text>
</comment>
<dbReference type="EMBL" id="JANBVO010000001">
    <property type="protein sequence ID" value="KAJ9157334.1"/>
    <property type="molecule type" value="Genomic_DNA"/>
</dbReference>
<dbReference type="InterPro" id="IPR011650">
    <property type="entry name" value="Peptidase_M20_dimer"/>
</dbReference>
<protein>
    <recommendedName>
        <fullName evidence="2">Peptidase M20 domain-containing protein 2</fullName>
    </recommendedName>
</protein>
<dbReference type="Gene3D" id="3.30.70.360">
    <property type="match status" value="1"/>
</dbReference>